<sequence length="151" mass="17145">MPWTMNDYPSSMKNLNSITKKKAIDIANSMIDEGYEEGRAIPIAIEQAKEWHSNASGEELEEYKRHGKPAERSSEGKRHDNNPERLEEGEQVISHEDGWAVQSADAKKPDKVFSDKQEAVKRARDIAKNKGTSLTVYKYDGSIQETKSYKD</sequence>
<accession>A0ABV7A4K6</accession>
<dbReference type="Proteomes" id="UP001595387">
    <property type="component" value="Unassembled WGS sequence"/>
</dbReference>
<gene>
    <name evidence="2" type="ORF">ACFODW_05925</name>
</gene>
<comment type="caution">
    <text evidence="2">The sequence shown here is derived from an EMBL/GenBank/DDBJ whole genome shotgun (WGS) entry which is preliminary data.</text>
</comment>
<reference evidence="3" key="1">
    <citation type="journal article" date="2019" name="Int. J. Syst. Evol. Microbiol.">
        <title>The Global Catalogue of Microorganisms (GCM) 10K type strain sequencing project: providing services to taxonomists for standard genome sequencing and annotation.</title>
        <authorList>
            <consortium name="The Broad Institute Genomics Platform"/>
            <consortium name="The Broad Institute Genome Sequencing Center for Infectious Disease"/>
            <person name="Wu L."/>
            <person name="Ma J."/>
        </authorList>
    </citation>
    <scope>NUCLEOTIDE SEQUENCE [LARGE SCALE GENOMIC DNA]</scope>
    <source>
        <strain evidence="3">KCTC 13193</strain>
    </source>
</reference>
<evidence type="ECO:0000313" key="2">
    <source>
        <dbReference type="EMBL" id="MFC2947878.1"/>
    </source>
</evidence>
<dbReference type="InterPro" id="IPR018691">
    <property type="entry name" value="DUF2188"/>
</dbReference>
<dbReference type="RefSeq" id="WP_390304222.1">
    <property type="nucleotide sequence ID" value="NZ_JBHRRZ010000010.1"/>
</dbReference>
<proteinExistence type="predicted"/>
<feature type="compositionally biased region" description="Basic and acidic residues" evidence="1">
    <location>
        <begin position="62"/>
        <end position="98"/>
    </location>
</feature>
<dbReference type="EMBL" id="JBHRRZ010000010">
    <property type="protein sequence ID" value="MFC2947878.1"/>
    <property type="molecule type" value="Genomic_DNA"/>
</dbReference>
<keyword evidence="3" id="KW-1185">Reference proteome</keyword>
<dbReference type="Pfam" id="PF09954">
    <property type="entry name" value="DUF2188"/>
    <property type="match status" value="1"/>
</dbReference>
<organism evidence="2 3">
    <name type="scientific">Virgibacillus sediminis</name>
    <dbReference type="NCBI Taxonomy" id="202260"/>
    <lineage>
        <taxon>Bacteria</taxon>
        <taxon>Bacillati</taxon>
        <taxon>Bacillota</taxon>
        <taxon>Bacilli</taxon>
        <taxon>Bacillales</taxon>
        <taxon>Bacillaceae</taxon>
        <taxon>Virgibacillus</taxon>
    </lineage>
</organism>
<evidence type="ECO:0000256" key="1">
    <source>
        <dbReference type="SAM" id="MobiDB-lite"/>
    </source>
</evidence>
<evidence type="ECO:0000313" key="3">
    <source>
        <dbReference type="Proteomes" id="UP001595387"/>
    </source>
</evidence>
<protein>
    <submittedName>
        <fullName evidence="2">DUF2188 domain-containing protein</fullName>
    </submittedName>
</protein>
<feature type="region of interest" description="Disordered" evidence="1">
    <location>
        <begin position="52"/>
        <end position="113"/>
    </location>
</feature>
<name>A0ABV7A4K6_9BACI</name>